<name>A0A9X1LCZ1_9PROT</name>
<dbReference type="NCBIfam" id="NF033572">
    <property type="entry name" value="transpos_ISKra4"/>
    <property type="match status" value="1"/>
</dbReference>
<reference evidence="1" key="1">
    <citation type="submission" date="2021-10" db="EMBL/GenBank/DDBJ databases">
        <title>Roseicella aerolatum sp. nov., isolated from aerosols of e-waste dismantling site.</title>
        <authorList>
            <person name="Qin T."/>
        </authorList>
    </citation>
    <scope>NUCLEOTIDE SEQUENCE</scope>
    <source>
        <strain evidence="1">GB24</strain>
    </source>
</reference>
<evidence type="ECO:0000313" key="1">
    <source>
        <dbReference type="EMBL" id="MCB4824573.1"/>
    </source>
</evidence>
<proteinExistence type="predicted"/>
<accession>A0A9X1LCZ1</accession>
<gene>
    <name evidence="1" type="ORF">LHA35_22865</name>
</gene>
<protein>
    <submittedName>
        <fullName evidence="1">ISKra4 family transposase</fullName>
    </submittedName>
</protein>
<keyword evidence="2" id="KW-1185">Reference proteome</keyword>
<sequence length="504" mass="55236">MTMRFTLTLTAEADGGAGRATERSVVAVIERDVLVPETLGLTLAEAKEVLGRVQEAVAANQVAAHAGASRRCAACGIARRVRGHCPLTCRTAFGTVRIAAERLRRCACGADPAAGNRASFSPLADLLPERTTPELLYLETRWGSLVSYGMAARLLGDVLPLERPIAPEQVRRHLHAVAAREEDALRNRPDGAPWTGCQRDLDALPAPDGPAYVGVDGGFVRDRAGSWFEVIAGKYVPGFRRDASEDAAPRPAKCFAFVQAHDDRPRRRLTEVLASQGHTPNQRVVLMSDGGDSVRRLLAHVGPEAEHVLDWFHVTMRLTVLAQMTKGTCPDRGWTEARLRDLERLKWLLWHGHARHAVEAASGFADDAWGMEGDAEGEAKAKLGRLHRAGEEFATYLRNNAGQIIDYGERHRAGERISTGFVESAVNQIVSKRFSKRQSMRWTQRGAHLTLQARTRVLNGELEDAFRRRWPAFRLSPPPASAAENCSFGLPLPPTVTPPPAHVS</sequence>
<comment type="caution">
    <text evidence="1">The sequence shown here is derived from an EMBL/GenBank/DDBJ whole genome shotgun (WGS) entry which is preliminary data.</text>
</comment>
<dbReference type="RefSeq" id="WP_226612491.1">
    <property type="nucleotide sequence ID" value="NZ_JAJAQI010000046.1"/>
</dbReference>
<organism evidence="1 2">
    <name type="scientific">Roseicella aerolata</name>
    <dbReference type="NCBI Taxonomy" id="2883479"/>
    <lineage>
        <taxon>Bacteria</taxon>
        <taxon>Pseudomonadati</taxon>
        <taxon>Pseudomonadota</taxon>
        <taxon>Alphaproteobacteria</taxon>
        <taxon>Acetobacterales</taxon>
        <taxon>Roseomonadaceae</taxon>
        <taxon>Roseicella</taxon>
    </lineage>
</organism>
<dbReference type="AlphaFoldDB" id="A0A9X1LCZ1"/>
<evidence type="ECO:0000313" key="2">
    <source>
        <dbReference type="Proteomes" id="UP001139311"/>
    </source>
</evidence>
<dbReference type="EMBL" id="JAJAQI010000046">
    <property type="protein sequence ID" value="MCB4824573.1"/>
    <property type="molecule type" value="Genomic_DNA"/>
</dbReference>
<dbReference type="Proteomes" id="UP001139311">
    <property type="component" value="Unassembled WGS sequence"/>
</dbReference>